<gene>
    <name evidence="1" type="ORF">BDN72DRAFT_844479</name>
</gene>
<evidence type="ECO:0000313" key="2">
    <source>
        <dbReference type="Proteomes" id="UP000308600"/>
    </source>
</evidence>
<keyword evidence="2" id="KW-1185">Reference proteome</keyword>
<name>A0ACD3ALG2_9AGAR</name>
<accession>A0ACD3ALG2</accession>
<sequence length="111" mass="12655">MATHVLRISFNDAANFLAAVKKRCTPEVYDEFLDLMVSYVPGGQQRSEAIEQVVHFFDTPEHIDLIGHFSTLVPDRELEYGETIDPRTRVKVVHISTQDTRIVRRILSTGV</sequence>
<protein>
    <submittedName>
        <fullName evidence="1">Uncharacterized protein</fullName>
    </submittedName>
</protein>
<evidence type="ECO:0000313" key="1">
    <source>
        <dbReference type="EMBL" id="TFK66332.1"/>
    </source>
</evidence>
<reference evidence="1 2" key="1">
    <citation type="journal article" date="2019" name="Nat. Ecol. Evol.">
        <title>Megaphylogeny resolves global patterns of mushroom evolution.</title>
        <authorList>
            <person name="Varga T."/>
            <person name="Krizsan K."/>
            <person name="Foldi C."/>
            <person name="Dima B."/>
            <person name="Sanchez-Garcia M."/>
            <person name="Sanchez-Ramirez S."/>
            <person name="Szollosi G.J."/>
            <person name="Szarkandi J.G."/>
            <person name="Papp V."/>
            <person name="Albert L."/>
            <person name="Andreopoulos W."/>
            <person name="Angelini C."/>
            <person name="Antonin V."/>
            <person name="Barry K.W."/>
            <person name="Bougher N.L."/>
            <person name="Buchanan P."/>
            <person name="Buyck B."/>
            <person name="Bense V."/>
            <person name="Catcheside P."/>
            <person name="Chovatia M."/>
            <person name="Cooper J."/>
            <person name="Damon W."/>
            <person name="Desjardin D."/>
            <person name="Finy P."/>
            <person name="Geml J."/>
            <person name="Haridas S."/>
            <person name="Hughes K."/>
            <person name="Justo A."/>
            <person name="Karasinski D."/>
            <person name="Kautmanova I."/>
            <person name="Kiss B."/>
            <person name="Kocsube S."/>
            <person name="Kotiranta H."/>
            <person name="LaButti K.M."/>
            <person name="Lechner B.E."/>
            <person name="Liimatainen K."/>
            <person name="Lipzen A."/>
            <person name="Lukacs Z."/>
            <person name="Mihaltcheva S."/>
            <person name="Morgado L.N."/>
            <person name="Niskanen T."/>
            <person name="Noordeloos M.E."/>
            <person name="Ohm R.A."/>
            <person name="Ortiz-Santana B."/>
            <person name="Ovrebo C."/>
            <person name="Racz N."/>
            <person name="Riley R."/>
            <person name="Savchenko A."/>
            <person name="Shiryaev A."/>
            <person name="Soop K."/>
            <person name="Spirin V."/>
            <person name="Szebenyi C."/>
            <person name="Tomsovsky M."/>
            <person name="Tulloss R.E."/>
            <person name="Uehling J."/>
            <person name="Grigoriev I.V."/>
            <person name="Vagvolgyi C."/>
            <person name="Papp T."/>
            <person name="Martin F.M."/>
            <person name="Miettinen O."/>
            <person name="Hibbett D.S."/>
            <person name="Nagy L.G."/>
        </authorList>
    </citation>
    <scope>NUCLEOTIDE SEQUENCE [LARGE SCALE GENOMIC DNA]</scope>
    <source>
        <strain evidence="1 2">NL-1719</strain>
    </source>
</reference>
<dbReference type="EMBL" id="ML208408">
    <property type="protein sequence ID" value="TFK66332.1"/>
    <property type="molecule type" value="Genomic_DNA"/>
</dbReference>
<organism evidence="1 2">
    <name type="scientific">Pluteus cervinus</name>
    <dbReference type="NCBI Taxonomy" id="181527"/>
    <lineage>
        <taxon>Eukaryota</taxon>
        <taxon>Fungi</taxon>
        <taxon>Dikarya</taxon>
        <taxon>Basidiomycota</taxon>
        <taxon>Agaricomycotina</taxon>
        <taxon>Agaricomycetes</taxon>
        <taxon>Agaricomycetidae</taxon>
        <taxon>Agaricales</taxon>
        <taxon>Pluteineae</taxon>
        <taxon>Pluteaceae</taxon>
        <taxon>Pluteus</taxon>
    </lineage>
</organism>
<dbReference type="Proteomes" id="UP000308600">
    <property type="component" value="Unassembled WGS sequence"/>
</dbReference>
<proteinExistence type="predicted"/>